<dbReference type="AlphaFoldDB" id="A0A848F372"/>
<organism evidence="3 4">
    <name type="scientific">Azohydromonas caseinilytica</name>
    <dbReference type="NCBI Taxonomy" id="2728836"/>
    <lineage>
        <taxon>Bacteria</taxon>
        <taxon>Pseudomonadati</taxon>
        <taxon>Pseudomonadota</taxon>
        <taxon>Betaproteobacteria</taxon>
        <taxon>Burkholderiales</taxon>
        <taxon>Sphaerotilaceae</taxon>
        <taxon>Azohydromonas</taxon>
    </lineage>
</organism>
<feature type="compositionally biased region" description="Basic and acidic residues" evidence="1">
    <location>
        <begin position="40"/>
        <end position="50"/>
    </location>
</feature>
<proteinExistence type="predicted"/>
<evidence type="ECO:0000256" key="1">
    <source>
        <dbReference type="SAM" id="MobiDB-lite"/>
    </source>
</evidence>
<feature type="region of interest" description="Disordered" evidence="1">
    <location>
        <begin position="19"/>
        <end position="127"/>
    </location>
</feature>
<sequence>MSQHRKLLLAVALSALSAASFAQSSTTTTPDSTVGVTPSEAREAMKEAVPRSDTATVTRTGESAADKARQAGNATADALTPGTNRDTASGSANSTTGSGTGGTGMSGGSDTSSAAGTSTRAPRADRH</sequence>
<accession>A0A848F372</accession>
<name>A0A848F372_9BURK</name>
<feature type="compositionally biased region" description="Low complexity" evidence="1">
    <location>
        <begin position="87"/>
        <end position="97"/>
    </location>
</feature>
<reference evidence="3 4" key="1">
    <citation type="submission" date="2020-04" db="EMBL/GenBank/DDBJ databases">
        <title>Azohydromonas sp. isolated from soil.</title>
        <authorList>
            <person name="Dahal R.H."/>
        </authorList>
    </citation>
    <scope>NUCLEOTIDE SEQUENCE [LARGE SCALE GENOMIC DNA]</scope>
    <source>
        <strain evidence="3 4">G-1-1-14</strain>
    </source>
</reference>
<feature type="chain" id="PRO_5032910450" evidence="2">
    <location>
        <begin position="23"/>
        <end position="127"/>
    </location>
</feature>
<evidence type="ECO:0000313" key="3">
    <source>
        <dbReference type="EMBL" id="NML14517.1"/>
    </source>
</evidence>
<gene>
    <name evidence="3" type="ORF">HHL10_05950</name>
</gene>
<evidence type="ECO:0000313" key="4">
    <source>
        <dbReference type="Proteomes" id="UP000574067"/>
    </source>
</evidence>
<feature type="signal peptide" evidence="2">
    <location>
        <begin position="1"/>
        <end position="22"/>
    </location>
</feature>
<keyword evidence="4" id="KW-1185">Reference proteome</keyword>
<feature type="compositionally biased region" description="Low complexity" evidence="1">
    <location>
        <begin position="108"/>
        <end position="119"/>
    </location>
</feature>
<dbReference type="RefSeq" id="WP_169159432.1">
    <property type="nucleotide sequence ID" value="NZ_JABBFW010000003.1"/>
</dbReference>
<comment type="caution">
    <text evidence="3">The sequence shown here is derived from an EMBL/GenBank/DDBJ whole genome shotgun (WGS) entry which is preliminary data.</text>
</comment>
<dbReference type="EMBL" id="JABBFW010000003">
    <property type="protein sequence ID" value="NML14517.1"/>
    <property type="molecule type" value="Genomic_DNA"/>
</dbReference>
<dbReference type="Proteomes" id="UP000574067">
    <property type="component" value="Unassembled WGS sequence"/>
</dbReference>
<keyword evidence="2" id="KW-0732">Signal</keyword>
<evidence type="ECO:0000256" key="2">
    <source>
        <dbReference type="SAM" id="SignalP"/>
    </source>
</evidence>
<protein>
    <submittedName>
        <fullName evidence="3">Uncharacterized protein</fullName>
    </submittedName>
</protein>
<feature type="compositionally biased region" description="Gly residues" evidence="1">
    <location>
        <begin position="98"/>
        <end position="107"/>
    </location>
</feature>
<feature type="compositionally biased region" description="Low complexity" evidence="1">
    <location>
        <begin position="19"/>
        <end position="39"/>
    </location>
</feature>